<dbReference type="PANTHER" id="PTHR30408">
    <property type="entry name" value="TYPE-1 RESTRICTION ENZYME ECOKI SPECIFICITY PROTEIN"/>
    <property type="match status" value="1"/>
</dbReference>
<keyword evidence="2" id="KW-0680">Restriction system</keyword>
<reference evidence="5 6" key="1">
    <citation type="submission" date="2017-01" db="EMBL/GenBank/DDBJ databases">
        <authorList>
            <person name="Mah S.A."/>
            <person name="Swanson W.J."/>
            <person name="Moy G.W."/>
            <person name="Vacquier V.D."/>
        </authorList>
    </citation>
    <scope>NUCLEOTIDE SEQUENCE [LARGE SCALE GENOMIC DNA]</scope>
    <source>
        <strain evidence="5 6">DSM 22694</strain>
    </source>
</reference>
<evidence type="ECO:0000256" key="2">
    <source>
        <dbReference type="ARBA" id="ARBA00022747"/>
    </source>
</evidence>
<evidence type="ECO:0000256" key="3">
    <source>
        <dbReference type="ARBA" id="ARBA00023125"/>
    </source>
</evidence>
<keyword evidence="3" id="KW-0238">DNA-binding</keyword>
<feature type="domain" description="Type I restriction modification DNA specificity" evidence="4">
    <location>
        <begin position="3"/>
        <end position="177"/>
    </location>
</feature>
<dbReference type="PANTHER" id="PTHR30408:SF12">
    <property type="entry name" value="TYPE I RESTRICTION ENZYME MJAVIII SPECIFICITY SUBUNIT"/>
    <property type="match status" value="1"/>
</dbReference>
<dbReference type="GO" id="GO:0003677">
    <property type="term" value="F:DNA binding"/>
    <property type="evidence" value="ECO:0007669"/>
    <property type="project" value="UniProtKB-KW"/>
</dbReference>
<evidence type="ECO:0000313" key="6">
    <source>
        <dbReference type="Proteomes" id="UP000186110"/>
    </source>
</evidence>
<dbReference type="GO" id="GO:0009307">
    <property type="term" value="P:DNA restriction-modification system"/>
    <property type="evidence" value="ECO:0007669"/>
    <property type="project" value="UniProtKB-KW"/>
</dbReference>
<dbReference type="SUPFAM" id="SSF116734">
    <property type="entry name" value="DNA methylase specificity domain"/>
    <property type="match status" value="2"/>
</dbReference>
<evidence type="ECO:0000313" key="5">
    <source>
        <dbReference type="EMBL" id="APW44701.1"/>
    </source>
</evidence>
<dbReference type="CDD" id="cd16961">
    <property type="entry name" value="RMtype1_S_TRD-CR_like"/>
    <property type="match status" value="1"/>
</dbReference>
<dbReference type="EMBL" id="CP019239">
    <property type="protein sequence ID" value="APW44701.1"/>
    <property type="molecule type" value="Genomic_DNA"/>
</dbReference>
<protein>
    <recommendedName>
        <fullName evidence="4">Type I restriction modification DNA specificity domain-containing protein</fullName>
    </recommendedName>
</protein>
<evidence type="ECO:0000256" key="1">
    <source>
        <dbReference type="ARBA" id="ARBA00010923"/>
    </source>
</evidence>
<accession>A0A1P8KFG0</accession>
<dbReference type="REBASE" id="188368">
    <property type="entry name" value="S.Rsa22694ORF5200P"/>
</dbReference>
<dbReference type="KEGG" id="rsb:RS694_05210"/>
<dbReference type="Pfam" id="PF01420">
    <property type="entry name" value="Methylase_S"/>
    <property type="match status" value="2"/>
</dbReference>
<dbReference type="CDD" id="cd17249">
    <property type="entry name" value="RMtype1_S_EcoR124I-TRD2-CR2_like"/>
    <property type="match status" value="1"/>
</dbReference>
<dbReference type="Proteomes" id="UP000186110">
    <property type="component" value="Chromosome"/>
</dbReference>
<dbReference type="Gene3D" id="3.90.220.20">
    <property type="entry name" value="DNA methylase specificity domains"/>
    <property type="match status" value="2"/>
</dbReference>
<dbReference type="Gene3D" id="1.10.287.1120">
    <property type="entry name" value="Bipartite methylase S protein"/>
    <property type="match status" value="1"/>
</dbReference>
<dbReference type="AlphaFoldDB" id="A0A1P8KFG0"/>
<feature type="domain" description="Type I restriction modification DNA specificity" evidence="4">
    <location>
        <begin position="283"/>
        <end position="371"/>
    </location>
</feature>
<keyword evidence="6" id="KW-1185">Reference proteome</keyword>
<name>A0A1P8KFG0_9BURK</name>
<proteinExistence type="inferred from homology"/>
<dbReference type="InterPro" id="IPR044946">
    <property type="entry name" value="Restrct_endonuc_typeI_TRD_sf"/>
</dbReference>
<evidence type="ECO:0000259" key="4">
    <source>
        <dbReference type="Pfam" id="PF01420"/>
    </source>
</evidence>
<organism evidence="5 6">
    <name type="scientific">Rhodoferax saidenbachensis</name>
    <dbReference type="NCBI Taxonomy" id="1484693"/>
    <lineage>
        <taxon>Bacteria</taxon>
        <taxon>Pseudomonadati</taxon>
        <taxon>Pseudomonadota</taxon>
        <taxon>Betaproteobacteria</taxon>
        <taxon>Burkholderiales</taxon>
        <taxon>Comamonadaceae</taxon>
        <taxon>Rhodoferax</taxon>
    </lineage>
</organism>
<sequence length="400" mass="44349">MLPKDWQRSTIGDCTKLLSGNTPSKENPNYWSGDFPWVTVKDMKTPWLHKTGLTLTLSGKAAASIAPANSVLVVTRGMALLKDLPISLAMRDVAFNQDIKAIVPKDCLDARFFAYQLQSKKHVVLGMVDTAGHGTGKLDTDLLKSVDVVLPPLPEQRRIAKILSTWDQAIATTEQLLSNSEQQKLGLMQGLLLGKIRVKGDTEGWKQHALGEIFSERVESSRDGLPLLSITRDQGVIPREDVGRKDTSNEDKSKYLRICAGDIGYNTMRMWQGVSAVSRHEGIISPAYTVITPSALIDGTFASYLFKSQSLIFLFYRHSQGLVSDTWNLKFSHFAKIKIRIPGVQEQRSIAAVLEKADQQIAVIRDQLAVLRQEKVALMSQLLTGKRRVKLPEAEAEAQA</sequence>
<dbReference type="STRING" id="1484693.RS694_05210"/>
<dbReference type="InterPro" id="IPR000055">
    <property type="entry name" value="Restrct_endonuc_typeI_TRD"/>
</dbReference>
<dbReference type="InterPro" id="IPR052021">
    <property type="entry name" value="Type-I_RS_S_subunit"/>
</dbReference>
<gene>
    <name evidence="5" type="ORF">RS694_05210</name>
</gene>
<comment type="similarity">
    <text evidence="1">Belongs to the type-I restriction system S methylase family.</text>
</comment>
<dbReference type="RefSeq" id="WP_076069995.1">
    <property type="nucleotide sequence ID" value="NZ_CP019239.1"/>
</dbReference>